<dbReference type="EMBL" id="ML991781">
    <property type="protein sequence ID" value="KAF2237138.1"/>
    <property type="molecule type" value="Genomic_DNA"/>
</dbReference>
<keyword evidence="2" id="KW-1185">Reference proteome</keyword>
<gene>
    <name evidence="1" type="ORF">EV356DRAFT_496674</name>
</gene>
<evidence type="ECO:0000313" key="2">
    <source>
        <dbReference type="Proteomes" id="UP000800092"/>
    </source>
</evidence>
<sequence length="151" mass="17383">MAGEQYLKCTIIDPGLALTTIIHLYILADKFNVSELRDRVIEELLDMEWKRFMDWEHIELVYGNTMPGSMMLRKLAVKSIQQYGRINELEKPSSFSSALGEFFFDFAKYRDQTAGSTQGSTADIEHDNRCAWHEHGDEKKEGAFCPTRGPR</sequence>
<protein>
    <recommendedName>
        <fullName evidence="3">BTB domain-containing protein</fullName>
    </recommendedName>
</protein>
<dbReference type="OrthoDB" id="6359816at2759"/>
<accession>A0A6A6HH17</accession>
<name>A0A6A6HH17_VIRVR</name>
<dbReference type="Proteomes" id="UP000800092">
    <property type="component" value="Unassembled WGS sequence"/>
</dbReference>
<reference evidence="1" key="1">
    <citation type="journal article" date="2020" name="Stud. Mycol.">
        <title>101 Dothideomycetes genomes: a test case for predicting lifestyles and emergence of pathogens.</title>
        <authorList>
            <person name="Haridas S."/>
            <person name="Albert R."/>
            <person name="Binder M."/>
            <person name="Bloem J."/>
            <person name="Labutti K."/>
            <person name="Salamov A."/>
            <person name="Andreopoulos B."/>
            <person name="Baker S."/>
            <person name="Barry K."/>
            <person name="Bills G."/>
            <person name="Bluhm B."/>
            <person name="Cannon C."/>
            <person name="Castanera R."/>
            <person name="Culley D."/>
            <person name="Daum C."/>
            <person name="Ezra D."/>
            <person name="Gonzalez J."/>
            <person name="Henrissat B."/>
            <person name="Kuo A."/>
            <person name="Liang C."/>
            <person name="Lipzen A."/>
            <person name="Lutzoni F."/>
            <person name="Magnuson J."/>
            <person name="Mondo S."/>
            <person name="Nolan M."/>
            <person name="Ohm R."/>
            <person name="Pangilinan J."/>
            <person name="Park H.-J."/>
            <person name="Ramirez L."/>
            <person name="Alfaro M."/>
            <person name="Sun H."/>
            <person name="Tritt A."/>
            <person name="Yoshinaga Y."/>
            <person name="Zwiers L.-H."/>
            <person name="Turgeon B."/>
            <person name="Goodwin S."/>
            <person name="Spatafora J."/>
            <person name="Crous P."/>
            <person name="Grigoriev I."/>
        </authorList>
    </citation>
    <scope>NUCLEOTIDE SEQUENCE</scope>
    <source>
        <strain evidence="1">Tuck. ex Michener</strain>
    </source>
</reference>
<organism evidence="1 2">
    <name type="scientific">Viridothelium virens</name>
    <name type="common">Speckled blister lichen</name>
    <name type="synonym">Trypethelium virens</name>
    <dbReference type="NCBI Taxonomy" id="1048519"/>
    <lineage>
        <taxon>Eukaryota</taxon>
        <taxon>Fungi</taxon>
        <taxon>Dikarya</taxon>
        <taxon>Ascomycota</taxon>
        <taxon>Pezizomycotina</taxon>
        <taxon>Dothideomycetes</taxon>
        <taxon>Dothideomycetes incertae sedis</taxon>
        <taxon>Trypetheliales</taxon>
        <taxon>Trypetheliaceae</taxon>
        <taxon>Viridothelium</taxon>
    </lineage>
</organism>
<evidence type="ECO:0008006" key="3">
    <source>
        <dbReference type="Google" id="ProtNLM"/>
    </source>
</evidence>
<dbReference type="AlphaFoldDB" id="A0A6A6HH17"/>
<proteinExistence type="predicted"/>
<evidence type="ECO:0000313" key="1">
    <source>
        <dbReference type="EMBL" id="KAF2237138.1"/>
    </source>
</evidence>